<name>A0A444WUZ5_ARAHY</name>
<feature type="domain" description="DUF4378" evidence="1">
    <location>
        <begin position="721"/>
        <end position="891"/>
    </location>
</feature>
<accession>A0A444WUZ5</accession>
<proteinExistence type="predicted"/>
<keyword evidence="4" id="KW-1185">Reference proteome</keyword>
<dbReference type="AlphaFoldDB" id="A0A444WUZ5"/>
<gene>
    <name evidence="3" type="ORF">Ahy_Scaffold1g107212</name>
</gene>
<dbReference type="Pfam" id="PF14309">
    <property type="entry name" value="DUF4378"/>
    <property type="match status" value="1"/>
</dbReference>
<dbReference type="EMBL" id="SDMP01000021">
    <property type="protein sequence ID" value="RYQ81231.1"/>
    <property type="molecule type" value="Genomic_DNA"/>
</dbReference>
<evidence type="ECO:0000259" key="1">
    <source>
        <dbReference type="Pfam" id="PF14309"/>
    </source>
</evidence>
<evidence type="ECO:0000313" key="4">
    <source>
        <dbReference type="Proteomes" id="UP000289738"/>
    </source>
</evidence>
<reference evidence="3 4" key="1">
    <citation type="submission" date="2019-01" db="EMBL/GenBank/DDBJ databases">
        <title>Sequencing of cultivated peanut Arachis hypogaea provides insights into genome evolution and oil improvement.</title>
        <authorList>
            <person name="Chen X."/>
        </authorList>
    </citation>
    <scope>NUCLEOTIDE SEQUENCE [LARGE SCALE GENOMIC DNA]</scope>
    <source>
        <strain evidence="4">cv. Fuhuasheng</strain>
        <tissue evidence="3">Leaves</tissue>
    </source>
</reference>
<dbReference type="PANTHER" id="PTHR40836">
    <property type="entry name" value="RB1-INDUCIBLE COILED-COIL PROTEIN"/>
    <property type="match status" value="1"/>
</dbReference>
<dbReference type="InterPro" id="IPR032795">
    <property type="entry name" value="DUF3741-assoc"/>
</dbReference>
<dbReference type="Proteomes" id="UP000289738">
    <property type="component" value="Unassembled WGS sequence"/>
</dbReference>
<dbReference type="PANTHER" id="PTHR40836:SF4">
    <property type="entry name" value="RB1-INDUCIBLE COILED-COIL PROTEIN"/>
    <property type="match status" value="1"/>
</dbReference>
<protein>
    <recommendedName>
        <fullName evidence="5">DUF4378 domain-containing protein</fullName>
    </recommendedName>
</protein>
<dbReference type="Gramene" id="arahy.Tifrunner.gnm2.ann2.Ah05g035800.1">
    <property type="protein sequence ID" value="arahy.Tifrunner.gnm2.ann2.Ah05g035800.1-CDS"/>
    <property type="gene ID" value="arahy.Tifrunner.gnm2.ann2.Ah05g035800"/>
</dbReference>
<dbReference type="STRING" id="3818.A0A444WUZ5"/>
<comment type="caution">
    <text evidence="3">The sequence shown here is derived from an EMBL/GenBank/DDBJ whole genome shotgun (WGS) entry which is preliminary data.</text>
</comment>
<evidence type="ECO:0008006" key="5">
    <source>
        <dbReference type="Google" id="ProtNLM"/>
    </source>
</evidence>
<evidence type="ECO:0000313" key="3">
    <source>
        <dbReference type="EMBL" id="RYQ81231.1"/>
    </source>
</evidence>
<evidence type="ECO:0000259" key="2">
    <source>
        <dbReference type="Pfam" id="PF14383"/>
    </source>
</evidence>
<dbReference type="Pfam" id="PF14383">
    <property type="entry name" value="VARLMGL"/>
    <property type="match status" value="1"/>
</dbReference>
<dbReference type="OrthoDB" id="446244at2759"/>
<dbReference type="InterPro" id="IPR025486">
    <property type="entry name" value="DUF4378"/>
</dbReference>
<dbReference type="Gramene" id="arahy.Tifrunner.gnm2.ann2.Ah15g035800.1">
    <property type="protein sequence ID" value="arahy.Tifrunner.gnm2.ann2.Ah15g035800.1-CDS"/>
    <property type="gene ID" value="arahy.Tifrunner.gnm2.ann2.Ah15g035800"/>
</dbReference>
<organism evidence="3 4">
    <name type="scientific">Arachis hypogaea</name>
    <name type="common">Peanut</name>
    <dbReference type="NCBI Taxonomy" id="3818"/>
    <lineage>
        <taxon>Eukaryota</taxon>
        <taxon>Viridiplantae</taxon>
        <taxon>Streptophyta</taxon>
        <taxon>Embryophyta</taxon>
        <taxon>Tracheophyta</taxon>
        <taxon>Spermatophyta</taxon>
        <taxon>Magnoliopsida</taxon>
        <taxon>eudicotyledons</taxon>
        <taxon>Gunneridae</taxon>
        <taxon>Pentapetalae</taxon>
        <taxon>rosids</taxon>
        <taxon>fabids</taxon>
        <taxon>Fabales</taxon>
        <taxon>Fabaceae</taxon>
        <taxon>Papilionoideae</taxon>
        <taxon>50 kb inversion clade</taxon>
        <taxon>dalbergioids sensu lato</taxon>
        <taxon>Dalbergieae</taxon>
        <taxon>Pterocarpus clade</taxon>
        <taxon>Arachis</taxon>
    </lineage>
</organism>
<sequence length="919" mass="104171">MGGLLHLFEFNQGRMAKKVHAHKRHQGGLEAPRNSLDLQLETSQYHCPEGELPIAYDYQVEEDWSENIHCANMGSMKKLINEELSKRSTTRQNAPSLVARLMGIDTMPPDTKSVVPLERTSEIMGTKFSKREMNGRDSVSRGYYNFNSSSEMELDSFYGGIDDDDGWSQSFGKPRPREHPQEEELQKFKKEFEAYQATRFLECSKVAEIDSIPRRLLPQENLNKENLTHDTSSHRTTMEKLAELDSHLLKSELPDIGGPEYGDDVMELIPAMQKKSFPSRSRTLSRDFEESLIMKSYHKFDRSSSPTRIVVLKPGLDSICNHEDSWTGSSGTLQGRNSIADFLEEVKERLKSELQGRTVKKGSVVRGSGIETRYNEKPADPKLIAQHIAKQVRESATRDVEANLFRSESTRSYKNDMLFNGPSSPEFINRDTRRFSSERLRNIGKSEMRIDLPEVTSRNLAPHALVNHRVRQKQTEDKCSNATSHWKVSKGENEIQTGSFRHDPDDNVLFQRDLSPRNLVRSLSAPVSGSGTSFGKLLLEDRHVLTGAQIRRKLEAVETISVDVKKQKKDRFNIKEKVSHFRYSLGLRGRLFGKRIQSMVESHGNEYGSMVRDVTSGPTVLLTYGERHENSTEVPPSPASVCSSVHEEFWKRAEYLSPLSTPDVSSRDDNIVPQVFRDISSGLSELRRQLNQLESNGSDDMTTKQEPLESEIVQLEDPAESFIRDLLVASGLYFGSWDKSLLRGDSLAKPIGNSVFKEVEASGERSINENYEDSIKDRNENMINKRVLLDLLNEALSVVLGPSLTLSRFRRKVSNTSMMMAPPCGKELLKSVWEIISASLYPQCDEIYPYSLDDLVAQHLGSVPWSGLVSEEINVLERDVECMITNDLVEELTKDMLLFRPQSNQQQTSLITRNSTNST</sequence>
<feature type="domain" description="DUF3741" evidence="2">
    <location>
        <begin position="94"/>
        <end position="110"/>
    </location>
</feature>